<keyword evidence="10" id="KW-0833">Ubl conjugation pathway</keyword>
<keyword evidence="6" id="KW-0158">Chromosome</keyword>
<evidence type="ECO:0000256" key="2">
    <source>
        <dbReference type="ARBA" id="ARBA00004496"/>
    </source>
</evidence>
<keyword evidence="13" id="KW-0779">Telomere</keyword>
<keyword evidence="11" id="KW-0862">Zinc</keyword>
<dbReference type="SUPFAM" id="SSF57716">
    <property type="entry name" value="Glucocorticoid receptor-like (DNA-binding domain)"/>
    <property type="match status" value="1"/>
</dbReference>
<feature type="compositionally biased region" description="Basic and acidic residues" evidence="17">
    <location>
        <begin position="344"/>
        <end position="363"/>
    </location>
</feature>
<gene>
    <name evidence="19" type="ORF">NLJ89_g5932</name>
</gene>
<feature type="compositionally biased region" description="Polar residues" evidence="17">
    <location>
        <begin position="622"/>
        <end position="645"/>
    </location>
</feature>
<feature type="domain" description="CUE" evidence="18">
    <location>
        <begin position="20"/>
        <end position="63"/>
    </location>
</feature>
<evidence type="ECO:0000256" key="6">
    <source>
        <dbReference type="ARBA" id="ARBA00022454"/>
    </source>
</evidence>
<dbReference type="InterPro" id="IPR041803">
    <property type="entry name" value="DEF1_CUE"/>
</dbReference>
<evidence type="ECO:0000256" key="16">
    <source>
        <dbReference type="ARBA" id="ARBA00023242"/>
    </source>
</evidence>
<feature type="compositionally biased region" description="Polar residues" evidence="17">
    <location>
        <begin position="1"/>
        <end position="15"/>
    </location>
</feature>
<proteinExistence type="inferred from homology"/>
<feature type="compositionally biased region" description="Low complexity" evidence="17">
    <location>
        <begin position="438"/>
        <end position="451"/>
    </location>
</feature>
<dbReference type="PROSITE" id="PS51140">
    <property type="entry name" value="CUE"/>
    <property type="match status" value="1"/>
</dbReference>
<evidence type="ECO:0000256" key="10">
    <source>
        <dbReference type="ARBA" id="ARBA00022786"/>
    </source>
</evidence>
<feature type="compositionally biased region" description="Acidic residues" evidence="17">
    <location>
        <begin position="83"/>
        <end position="110"/>
    </location>
</feature>
<evidence type="ECO:0000256" key="9">
    <source>
        <dbReference type="ARBA" id="ARBA00022763"/>
    </source>
</evidence>
<comment type="caution">
    <text evidence="19">The sequence shown here is derived from an EMBL/GenBank/DDBJ whole genome shotgun (WGS) entry which is preliminary data.</text>
</comment>
<keyword evidence="9" id="KW-0227">DNA damage</keyword>
<dbReference type="Pfam" id="PF02845">
    <property type="entry name" value="CUE"/>
    <property type="match status" value="1"/>
</dbReference>
<dbReference type="InterPro" id="IPR003892">
    <property type="entry name" value="CUE"/>
</dbReference>
<keyword evidence="8" id="KW-0479">Metal-binding</keyword>
<keyword evidence="14" id="KW-0238">DNA-binding</keyword>
<name>A0A9W8JXH4_9AGAR</name>
<dbReference type="AlphaFoldDB" id="A0A9W8JXH4"/>
<evidence type="ECO:0000256" key="13">
    <source>
        <dbReference type="ARBA" id="ARBA00022895"/>
    </source>
</evidence>
<feature type="compositionally biased region" description="Acidic residues" evidence="17">
    <location>
        <begin position="247"/>
        <end position="273"/>
    </location>
</feature>
<dbReference type="GO" id="GO:0005634">
    <property type="term" value="C:nucleus"/>
    <property type="evidence" value="ECO:0007669"/>
    <property type="project" value="UniProtKB-SubCell"/>
</dbReference>
<feature type="compositionally biased region" description="Basic and acidic residues" evidence="17">
    <location>
        <begin position="662"/>
        <end position="687"/>
    </location>
</feature>
<evidence type="ECO:0000256" key="1">
    <source>
        <dbReference type="ARBA" id="ARBA00004123"/>
    </source>
</evidence>
<feature type="compositionally biased region" description="Basic and acidic residues" evidence="17">
    <location>
        <begin position="199"/>
        <end position="234"/>
    </location>
</feature>
<dbReference type="GO" id="GO:0003677">
    <property type="term" value="F:DNA binding"/>
    <property type="evidence" value="ECO:0007669"/>
    <property type="project" value="UniProtKB-KW"/>
</dbReference>
<dbReference type="InterPro" id="IPR001781">
    <property type="entry name" value="Znf_LIM"/>
</dbReference>
<comment type="subcellular location">
    <subcellularLocation>
        <location evidence="3">Chromosome</location>
        <location evidence="3">Telomere</location>
    </subcellularLocation>
    <subcellularLocation>
        <location evidence="2">Cytoplasm</location>
    </subcellularLocation>
    <subcellularLocation>
        <location evidence="1">Nucleus</location>
    </subcellularLocation>
</comment>
<dbReference type="GO" id="GO:0030695">
    <property type="term" value="F:GTPase regulator activity"/>
    <property type="evidence" value="ECO:0007669"/>
    <property type="project" value="UniProtKB-ARBA"/>
</dbReference>
<feature type="region of interest" description="Disordered" evidence="17">
    <location>
        <begin position="57"/>
        <end position="175"/>
    </location>
</feature>
<dbReference type="GO" id="GO:0043130">
    <property type="term" value="F:ubiquitin binding"/>
    <property type="evidence" value="ECO:0007669"/>
    <property type="project" value="InterPro"/>
</dbReference>
<feature type="region of interest" description="Disordered" evidence="17">
    <location>
        <begin position="199"/>
        <end position="708"/>
    </location>
</feature>
<keyword evidence="16" id="KW-0539">Nucleus</keyword>
<dbReference type="EMBL" id="JANKHO010000592">
    <property type="protein sequence ID" value="KAJ3508116.1"/>
    <property type="molecule type" value="Genomic_DNA"/>
</dbReference>
<organism evidence="19 20">
    <name type="scientific">Agrocybe chaxingu</name>
    <dbReference type="NCBI Taxonomy" id="84603"/>
    <lineage>
        <taxon>Eukaryota</taxon>
        <taxon>Fungi</taxon>
        <taxon>Dikarya</taxon>
        <taxon>Basidiomycota</taxon>
        <taxon>Agaricomycotina</taxon>
        <taxon>Agaricomycetes</taxon>
        <taxon>Agaricomycetidae</taxon>
        <taxon>Agaricales</taxon>
        <taxon>Agaricineae</taxon>
        <taxon>Strophariaceae</taxon>
        <taxon>Agrocybe</taxon>
    </lineage>
</organism>
<evidence type="ECO:0000313" key="19">
    <source>
        <dbReference type="EMBL" id="KAJ3508116.1"/>
    </source>
</evidence>
<evidence type="ECO:0000256" key="7">
    <source>
        <dbReference type="ARBA" id="ARBA00022490"/>
    </source>
</evidence>
<dbReference type="GO" id="GO:0006281">
    <property type="term" value="P:DNA repair"/>
    <property type="evidence" value="ECO:0007669"/>
    <property type="project" value="UniProtKB-KW"/>
</dbReference>
<keyword evidence="12" id="KW-0832">Ubl conjugation</keyword>
<comment type="similarity">
    <text evidence="4">Belongs to the DEF1 family.</text>
</comment>
<evidence type="ECO:0000256" key="15">
    <source>
        <dbReference type="ARBA" id="ARBA00023204"/>
    </source>
</evidence>
<feature type="region of interest" description="Disordered" evidence="17">
    <location>
        <begin position="1"/>
        <end position="25"/>
    </location>
</feature>
<dbReference type="CDD" id="cd14368">
    <property type="entry name" value="CUE_DEF1_like"/>
    <property type="match status" value="1"/>
</dbReference>
<evidence type="ECO:0000256" key="4">
    <source>
        <dbReference type="ARBA" id="ARBA00005491"/>
    </source>
</evidence>
<evidence type="ECO:0000256" key="11">
    <source>
        <dbReference type="ARBA" id="ARBA00022833"/>
    </source>
</evidence>
<dbReference type="GO" id="GO:0005737">
    <property type="term" value="C:cytoplasm"/>
    <property type="evidence" value="ECO:0007669"/>
    <property type="project" value="UniProtKB-SubCell"/>
</dbReference>
<sequence length="929" mass="104038">MSQYKSAIRNQQQQDGPEAKYRSQARQLQEMFPTWSNDNLLSLLVEVNGDVQTAATRLSEGNARAVGVPAGYAPQGRQQQAQEQEETEEETEEDDEDEETDEEGDEDEGESDHLAQRRNRSHGRYGYESEQRAPPTKKILRPKEKVDPYGGYMDVSPIGRKDGSGSPTKVKIRPKFRERVQRYQEELQDCKPKKVIRERESVEVRRHERSRSAFEEREIVRHRREVASERERPRPGSAFARRRKYDVDDDEDDVRLAYEDEDEDEEESEEEEWGNTSKRGAATGRTRERVREWERDLDRREGRDSRPAESPQWGIRDLPSAAQRRALSTGPVARYRDEYEEEEEYRHGPSRERVYRDEPDPGPRYRGGRAGLPQPPVMTREGRGSPEKSQGGPRRKTTPLKHHEDEDDQDTTPRRSANQGQNLHMKVSAINLNGGPNGNRSDSRGSSSSGGWPADLPRLPRTPGSATTPGGVSNDAGGYFDVRPPQQGMSPQGSGFRHNQVHGTPNQRPNLNIDDPPPRATIVRTPSPGPSGYTFKRELPQHPQSGSQSQAYPQNTSNEQLQRRRSLYSATSKPIHQEVDASPQRRPQSQIYASSHGNSHPTFGHGQHQQPQQHRHNQSHPGSQPQLSFPDQGPQFSFNNRQQPQTPAPPALVGIESPHPIGGREKLADIPKLEEDSNDESDHERTIPRINTPSSNVPRIHVDSGPPSIPMININSSPRMSNAMPMINVEPPRINVGSDSPRKQASRTVNRPNVQVFEVPGVSLSGPEFDDHHGGPSIHISDSDIMAGIIMSLVMDSTSISPSVRHLSILSSAGSSMASSSVQVASSAVGAMGQLIGRILLEHVSSYEHDGRPYCHLDYHENFAPRCYSCKTAIIEEQFISLDDPALGKRTYHTQHFFCAECGDPFLDPSTQLATDSNGGQLTLLWHVI</sequence>
<dbReference type="Gene3D" id="2.10.110.10">
    <property type="entry name" value="Cysteine Rich Protein"/>
    <property type="match status" value="1"/>
</dbReference>
<evidence type="ECO:0000313" key="20">
    <source>
        <dbReference type="Proteomes" id="UP001148786"/>
    </source>
</evidence>
<feature type="compositionally biased region" description="Polar residues" evidence="17">
    <location>
        <begin position="542"/>
        <end position="560"/>
    </location>
</feature>
<evidence type="ECO:0000256" key="8">
    <source>
        <dbReference type="ARBA" id="ARBA00022723"/>
    </source>
</evidence>
<dbReference type="PROSITE" id="PS00478">
    <property type="entry name" value="LIM_DOMAIN_1"/>
    <property type="match status" value="1"/>
</dbReference>
<keyword evidence="15" id="KW-0234">DNA repair</keyword>
<evidence type="ECO:0000256" key="3">
    <source>
        <dbReference type="ARBA" id="ARBA00004574"/>
    </source>
</evidence>
<evidence type="ECO:0000256" key="5">
    <source>
        <dbReference type="ARBA" id="ARBA00020536"/>
    </source>
</evidence>
<dbReference type="OrthoDB" id="15567at2759"/>
<accession>A0A9W8JXH4</accession>
<keyword evidence="20" id="KW-1185">Reference proteome</keyword>
<evidence type="ECO:0000259" key="18">
    <source>
        <dbReference type="PROSITE" id="PS51140"/>
    </source>
</evidence>
<feature type="compositionally biased region" description="Basic and acidic residues" evidence="17">
    <location>
        <begin position="285"/>
        <end position="307"/>
    </location>
</feature>
<feature type="compositionally biased region" description="Polar residues" evidence="17">
    <location>
        <begin position="585"/>
        <end position="599"/>
    </location>
</feature>
<feature type="compositionally biased region" description="Low complexity" evidence="17">
    <location>
        <begin position="600"/>
        <end position="612"/>
    </location>
</feature>
<dbReference type="GO" id="GO:0000781">
    <property type="term" value="C:chromosome, telomeric region"/>
    <property type="evidence" value="ECO:0007669"/>
    <property type="project" value="UniProtKB-SubCell"/>
</dbReference>
<evidence type="ECO:0000256" key="12">
    <source>
        <dbReference type="ARBA" id="ARBA00022843"/>
    </source>
</evidence>
<dbReference type="GO" id="GO:0046872">
    <property type="term" value="F:metal ion binding"/>
    <property type="evidence" value="ECO:0007669"/>
    <property type="project" value="UniProtKB-KW"/>
</dbReference>
<evidence type="ECO:0000256" key="17">
    <source>
        <dbReference type="SAM" id="MobiDB-lite"/>
    </source>
</evidence>
<dbReference type="Proteomes" id="UP001148786">
    <property type="component" value="Unassembled WGS sequence"/>
</dbReference>
<reference evidence="19" key="1">
    <citation type="submission" date="2022-07" db="EMBL/GenBank/DDBJ databases">
        <title>Genome Sequence of Agrocybe chaxingu.</title>
        <authorList>
            <person name="Buettner E."/>
        </authorList>
    </citation>
    <scope>NUCLEOTIDE SEQUENCE</scope>
    <source>
        <strain evidence="19">MP-N11</strain>
    </source>
</reference>
<protein>
    <recommendedName>
        <fullName evidence="5">RNA polymerase II degradation factor 1</fullName>
    </recommendedName>
</protein>
<feature type="compositionally biased region" description="Polar residues" evidence="17">
    <location>
        <begin position="501"/>
        <end position="510"/>
    </location>
</feature>
<keyword evidence="7" id="KW-0963">Cytoplasm</keyword>
<evidence type="ECO:0000256" key="14">
    <source>
        <dbReference type="ARBA" id="ARBA00023125"/>
    </source>
</evidence>